<dbReference type="EMBL" id="SAXU01000001">
    <property type="protein sequence ID" value="TXJ20492.1"/>
    <property type="molecule type" value="Genomic_DNA"/>
</dbReference>
<keyword evidence="1" id="KW-0812">Transmembrane</keyword>
<evidence type="ECO:0000256" key="1">
    <source>
        <dbReference type="SAM" id="Phobius"/>
    </source>
</evidence>
<organism evidence="2 3">
    <name type="scientific">Brachyspira aalborgi</name>
    <dbReference type="NCBI Taxonomy" id="29522"/>
    <lineage>
        <taxon>Bacteria</taxon>
        <taxon>Pseudomonadati</taxon>
        <taxon>Spirochaetota</taxon>
        <taxon>Spirochaetia</taxon>
        <taxon>Brachyspirales</taxon>
        <taxon>Brachyspiraceae</taxon>
        <taxon>Brachyspira</taxon>
    </lineage>
</organism>
<dbReference type="AlphaFoldDB" id="A0A5C8D8M6"/>
<evidence type="ECO:0000313" key="2">
    <source>
        <dbReference type="EMBL" id="TXJ20492.1"/>
    </source>
</evidence>
<protein>
    <submittedName>
        <fullName evidence="2">Uncharacterized protein</fullName>
    </submittedName>
</protein>
<reference evidence="2 3" key="1">
    <citation type="journal article" date="1992" name="Lakartidningen">
        <title>[Penicillin V and not amoxicillin is the first choice preparation in acute otitis].</title>
        <authorList>
            <person name="Kamme C."/>
            <person name="Lundgren K."/>
            <person name="Prellner K."/>
        </authorList>
    </citation>
    <scope>NUCLEOTIDE SEQUENCE [LARGE SCALE GENOMIC DNA]</scope>
    <source>
        <strain evidence="2 3">513A</strain>
    </source>
</reference>
<feature type="transmembrane region" description="Helical" evidence="1">
    <location>
        <begin position="88"/>
        <end position="106"/>
    </location>
</feature>
<keyword evidence="1" id="KW-0472">Membrane</keyword>
<gene>
    <name evidence="2" type="ORF">EPJ79_04940</name>
</gene>
<accession>A0A5C8D8M6</accession>
<feature type="transmembrane region" description="Helical" evidence="1">
    <location>
        <begin position="30"/>
        <end position="45"/>
    </location>
</feature>
<evidence type="ECO:0000313" key="3">
    <source>
        <dbReference type="Proteomes" id="UP000324638"/>
    </source>
</evidence>
<dbReference type="Proteomes" id="UP000324638">
    <property type="component" value="Unassembled WGS sequence"/>
</dbReference>
<feature type="transmembrane region" description="Helical" evidence="1">
    <location>
        <begin position="57"/>
        <end position="76"/>
    </location>
</feature>
<keyword evidence="1" id="KW-1133">Transmembrane helix</keyword>
<sequence>MRGFTKMSIIYAALLIYIGAISGMKSEFKMILFAIIDLTFLRIILRRKDTYEKKFAFVLITYSIVLPITYEAFSLLKHSDEDMKEFGIFLLTICLITIILSILYFIKTIKKIKMINFERKFNLIFYKIDGIDDKILYLQNEISKLSGKDREKTNFLYMNLIKYNLAKIEGIDDEILYLQNEFGKLSRKDREKIKVLYTNVIEVHLNKIDGIDDKILFLKNGIEKWAEKDNVLRKILEEKIRYFDINRERIENDEERRRAEEEKVDEIYNEIVGYVENKYFVETDLDHIFGEDEGCFLIIDDIRRLTEYYDNKEHRRFREMYRGTLYITNKKLWIKSYQKTNPIMVLAPLTDILEIYKKFHDFNYLLKLRISKTNTEDDILLEVDDEMDAYKAMFCIEKTKEYL</sequence>
<comment type="caution">
    <text evidence="2">The sequence shown here is derived from an EMBL/GenBank/DDBJ whole genome shotgun (WGS) entry which is preliminary data.</text>
</comment>
<dbReference type="RefSeq" id="WP_147738661.1">
    <property type="nucleotide sequence ID" value="NZ_SAXU01000001.1"/>
</dbReference>
<proteinExistence type="predicted"/>
<feature type="transmembrane region" description="Helical" evidence="1">
    <location>
        <begin position="7"/>
        <end position="24"/>
    </location>
</feature>
<name>A0A5C8D8M6_9SPIR</name>